<dbReference type="Pfam" id="PF17761">
    <property type="entry name" value="DUF1016_N"/>
    <property type="match status" value="2"/>
</dbReference>
<dbReference type="InterPro" id="IPR041527">
    <property type="entry name" value="YhcG_N"/>
</dbReference>
<evidence type="ECO:0000256" key="1">
    <source>
        <dbReference type="ARBA" id="ARBA00004308"/>
    </source>
</evidence>
<accession>A0ABX2DCK5</accession>
<dbReference type="InterPro" id="IPR000804">
    <property type="entry name" value="Clathrin_sm-chain_CS"/>
</dbReference>
<feature type="domain" description="YhcG N-terminal" evidence="5">
    <location>
        <begin position="219"/>
        <end position="350"/>
    </location>
</feature>
<protein>
    <recommendedName>
        <fullName evidence="5">YhcG N-terminal domain-containing protein</fullName>
    </recommendedName>
</protein>
<keyword evidence="4" id="KW-0472">Membrane</keyword>
<sequence length="411" mass="48593">MSKKEKRNTTLQDALSSMLRHLTIEKLGRFSTSINLGVSSLFRDIGVLINHKLSNHNFEERNIIINNIAENLHPIFGDYLGIKNLYVIGEFARKCTSEKIRYAAALMDWEYIPYFLNLEDENAWIFYMELIHAESLTPTELSKKISEKAFEEVKQFNIDEYISVFENTNIIYRNKVELYFSKKNSYIFRKLFEPQLDYHKNFNIISKETQVNHNIIINIYREILEFQSEYNHELNMKFNLMFWEIGVEIIRLSKLFNIPITSILDNHHVQEIYQNWPYLFKKDELYYSIKFVKQHGEDTLPPIELIQTVSWSYIKVLLEIEDVEKQKYVASQVLKNELSIQDLNEMIANNPLELCAEKLNKTKSVTTSMKKNFTVTGTIQEIEANIHPINDLNRNIFKNSELLEFLKEIGI</sequence>
<evidence type="ECO:0000259" key="5">
    <source>
        <dbReference type="Pfam" id="PF17761"/>
    </source>
</evidence>
<keyword evidence="2" id="KW-0813">Transport</keyword>
<keyword evidence="3" id="KW-0653">Protein transport</keyword>
<gene>
    <name evidence="6" type="ORF">HQN85_08685</name>
</gene>
<evidence type="ECO:0000313" key="7">
    <source>
        <dbReference type="Proteomes" id="UP000762110"/>
    </source>
</evidence>
<evidence type="ECO:0000256" key="2">
    <source>
        <dbReference type="ARBA" id="ARBA00022448"/>
    </source>
</evidence>
<dbReference type="EMBL" id="JABMKV010000002">
    <property type="protein sequence ID" value="NQX31799.1"/>
    <property type="molecule type" value="Genomic_DNA"/>
</dbReference>
<comment type="caution">
    <text evidence="6">The sequence shown here is derived from an EMBL/GenBank/DDBJ whole genome shotgun (WGS) entry which is preliminary data.</text>
</comment>
<evidence type="ECO:0000313" key="6">
    <source>
        <dbReference type="EMBL" id="NQX31799.1"/>
    </source>
</evidence>
<dbReference type="Proteomes" id="UP000762110">
    <property type="component" value="Unassembled WGS sequence"/>
</dbReference>
<proteinExistence type="predicted"/>
<dbReference type="RefSeq" id="WP_173271273.1">
    <property type="nucleotide sequence ID" value="NZ_JABMKV010000002.1"/>
</dbReference>
<feature type="domain" description="YhcG N-terminal" evidence="5">
    <location>
        <begin position="31"/>
        <end position="151"/>
    </location>
</feature>
<evidence type="ECO:0000256" key="4">
    <source>
        <dbReference type="ARBA" id="ARBA00023136"/>
    </source>
</evidence>
<name>A0ABX2DCK5_9SPHI</name>
<comment type="subcellular location">
    <subcellularLocation>
        <location evidence="1">Endomembrane system</location>
    </subcellularLocation>
</comment>
<dbReference type="PROSITE" id="PS00989">
    <property type="entry name" value="CLAT_ADAPTOR_S"/>
    <property type="match status" value="1"/>
</dbReference>
<organism evidence="6 7">
    <name type="scientific">Pedobacter boryungensis</name>
    <dbReference type="NCBI Taxonomy" id="869962"/>
    <lineage>
        <taxon>Bacteria</taxon>
        <taxon>Pseudomonadati</taxon>
        <taxon>Bacteroidota</taxon>
        <taxon>Sphingobacteriia</taxon>
        <taxon>Sphingobacteriales</taxon>
        <taxon>Sphingobacteriaceae</taxon>
        <taxon>Pedobacter</taxon>
    </lineage>
</organism>
<evidence type="ECO:0000256" key="3">
    <source>
        <dbReference type="ARBA" id="ARBA00022927"/>
    </source>
</evidence>
<keyword evidence="7" id="KW-1185">Reference proteome</keyword>
<reference evidence="6 7" key="1">
    <citation type="submission" date="2020-05" db="EMBL/GenBank/DDBJ databases">
        <title>Description of Pedobacter foliorum sp. nov.</title>
        <authorList>
            <person name="Qi S."/>
            <person name="Carlier A."/>
            <person name="Cnockaert M."/>
            <person name="Vandamme P."/>
        </authorList>
    </citation>
    <scope>NUCLEOTIDE SEQUENCE [LARGE SCALE GENOMIC DNA]</scope>
    <source>
        <strain evidence="6 7">LMG 31300</strain>
    </source>
</reference>